<protein>
    <submittedName>
        <fullName evidence="1">Uncharacterized protein</fullName>
    </submittedName>
</protein>
<organism evidence="1 2">
    <name type="scientific">Rodentibacter pneumotropicus</name>
    <dbReference type="NCBI Taxonomy" id="758"/>
    <lineage>
        <taxon>Bacteria</taxon>
        <taxon>Pseudomonadati</taxon>
        <taxon>Pseudomonadota</taxon>
        <taxon>Gammaproteobacteria</taxon>
        <taxon>Pasteurellales</taxon>
        <taxon>Pasteurellaceae</taxon>
        <taxon>Rodentibacter</taxon>
    </lineage>
</organism>
<evidence type="ECO:0000313" key="1">
    <source>
        <dbReference type="EMBL" id="VEH65155.1"/>
    </source>
</evidence>
<accession>A0A3S4TSZ5</accession>
<gene>
    <name evidence="1" type="ORF">NCTC8284_00290</name>
</gene>
<reference evidence="1 2" key="1">
    <citation type="submission" date="2018-12" db="EMBL/GenBank/DDBJ databases">
        <authorList>
            <consortium name="Pathogen Informatics"/>
        </authorList>
    </citation>
    <scope>NUCLEOTIDE SEQUENCE [LARGE SCALE GENOMIC DNA]</scope>
    <source>
        <strain evidence="1 2">NCTC8284</strain>
    </source>
</reference>
<evidence type="ECO:0000313" key="2">
    <source>
        <dbReference type="Proteomes" id="UP000278733"/>
    </source>
</evidence>
<dbReference type="KEGG" id="rpne:NCTC8284_00290"/>
<dbReference type="EMBL" id="LR134405">
    <property type="protein sequence ID" value="VEH65155.1"/>
    <property type="molecule type" value="Genomic_DNA"/>
</dbReference>
<name>A0A3S4TSZ5_9PAST</name>
<sequence>MSEQEIKQTEEAPPQPKFKKKKLAYVKPYVWEVRSFLYLFCLCGNALFDVGQQSLIQLVDKLLDDLSIEHMEGGLQQGLVLHNIRYQTAGIDTQIAQARLQLDLVVYFLAKFVWKILPYNLLIF</sequence>
<dbReference type="Proteomes" id="UP000278733">
    <property type="component" value="Chromosome"/>
</dbReference>
<dbReference type="AlphaFoldDB" id="A0A3S4TSZ5"/>
<proteinExistence type="predicted"/>